<organism evidence="2">
    <name type="scientific">marine sediment metagenome</name>
    <dbReference type="NCBI Taxonomy" id="412755"/>
    <lineage>
        <taxon>unclassified sequences</taxon>
        <taxon>metagenomes</taxon>
        <taxon>ecological metagenomes</taxon>
    </lineage>
</organism>
<proteinExistence type="predicted"/>
<gene>
    <name evidence="2" type="ORF">S03H2_61015</name>
</gene>
<reference evidence="2" key="1">
    <citation type="journal article" date="2014" name="Front. Microbiol.">
        <title>High frequency of phylogenetically diverse reductive dehalogenase-homologous genes in deep subseafloor sedimentary metagenomes.</title>
        <authorList>
            <person name="Kawai M."/>
            <person name="Futagami T."/>
            <person name="Toyoda A."/>
            <person name="Takaki Y."/>
            <person name="Nishi S."/>
            <person name="Hori S."/>
            <person name="Arai W."/>
            <person name="Tsubouchi T."/>
            <person name="Morono Y."/>
            <person name="Uchiyama I."/>
            <person name="Ito T."/>
            <person name="Fujiyama A."/>
            <person name="Inagaki F."/>
            <person name="Takami H."/>
        </authorList>
    </citation>
    <scope>NUCLEOTIDE SEQUENCE</scope>
    <source>
        <strain evidence="2">Expedition CK06-06</strain>
    </source>
</reference>
<dbReference type="InterPro" id="IPR045509">
    <property type="entry name" value="HD_assoc_2"/>
</dbReference>
<sequence>IPVGGKDELCGWQADIINGPFDADKFDYLQRDAYFSGLRLGIDLDRFLHCVWLDSQPNKPRQLKIMTSGATTLEQILFAKLLLYNAVYHHHKIRAAECAIKGIFEILNDHSDNPEYQIHNRKMNRAIDFLYVSEEDILSLDNKPEELKAYIERFLDRRLFKRALVIADDTVNNPETSPGYFDFKLLAEKPNELRELRRELVEALNRKYPIYEIWIDLPETLTFEAASRAVIQDEGGKPKY</sequence>
<accession>X1KDV3</accession>
<dbReference type="Pfam" id="PF19276">
    <property type="entry name" value="HD_assoc_2"/>
    <property type="match status" value="1"/>
</dbReference>
<dbReference type="Gene3D" id="1.10.3210.10">
    <property type="entry name" value="Hypothetical protein af1432"/>
    <property type="match status" value="1"/>
</dbReference>
<name>X1KDV3_9ZZZZ</name>
<dbReference type="PANTHER" id="PTHR11373">
    <property type="entry name" value="DEOXYNUCLEOSIDE TRIPHOSPHATE TRIPHOSPHOHYDROLASE"/>
    <property type="match status" value="1"/>
</dbReference>
<feature type="non-terminal residue" evidence="2">
    <location>
        <position position="1"/>
    </location>
</feature>
<dbReference type="GO" id="GO:0006203">
    <property type="term" value="P:dGTP catabolic process"/>
    <property type="evidence" value="ECO:0007669"/>
    <property type="project" value="TreeGrafter"/>
</dbReference>
<evidence type="ECO:0000313" key="2">
    <source>
        <dbReference type="EMBL" id="GAH80238.1"/>
    </source>
</evidence>
<feature type="non-terminal residue" evidence="2">
    <location>
        <position position="240"/>
    </location>
</feature>
<dbReference type="PANTHER" id="PTHR11373:SF4">
    <property type="entry name" value="DEOXYNUCLEOSIDE TRIPHOSPHATE TRIPHOSPHOHYDROLASE SAMHD1"/>
    <property type="match status" value="1"/>
</dbReference>
<dbReference type="EMBL" id="BARU01039360">
    <property type="protein sequence ID" value="GAH80238.1"/>
    <property type="molecule type" value="Genomic_DNA"/>
</dbReference>
<feature type="domain" description="HD-associated" evidence="1">
    <location>
        <begin position="61"/>
        <end position="227"/>
    </location>
</feature>
<dbReference type="InterPro" id="IPR050135">
    <property type="entry name" value="dGTPase-like"/>
</dbReference>
<dbReference type="GO" id="GO:0008832">
    <property type="term" value="F:dGTPase activity"/>
    <property type="evidence" value="ECO:0007669"/>
    <property type="project" value="TreeGrafter"/>
</dbReference>
<evidence type="ECO:0000259" key="1">
    <source>
        <dbReference type="Pfam" id="PF19276"/>
    </source>
</evidence>
<protein>
    <recommendedName>
        <fullName evidence="1">HD-associated domain-containing protein</fullName>
    </recommendedName>
</protein>
<comment type="caution">
    <text evidence="2">The sequence shown here is derived from an EMBL/GenBank/DDBJ whole genome shotgun (WGS) entry which is preliminary data.</text>
</comment>
<dbReference type="AlphaFoldDB" id="X1KDV3"/>
<dbReference type="SUPFAM" id="SSF109604">
    <property type="entry name" value="HD-domain/PDEase-like"/>
    <property type="match status" value="1"/>
</dbReference>